<dbReference type="GO" id="GO:0005524">
    <property type="term" value="F:ATP binding"/>
    <property type="evidence" value="ECO:0007669"/>
    <property type="project" value="UniProtKB-KW"/>
</dbReference>
<keyword evidence="3 6" id="KW-0067">ATP-binding</keyword>
<reference evidence="6 7" key="1">
    <citation type="submission" date="2015-11" db="EMBL/GenBank/DDBJ databases">
        <title>Evidence for parallel genomic evolution in an endosymbiosis of termite gut flagellates.</title>
        <authorList>
            <person name="Zheng H."/>
        </authorList>
    </citation>
    <scope>NUCLEOTIDE SEQUENCE [LARGE SCALE GENOMIC DNA]</scope>
    <source>
        <strain evidence="6 7">CET450</strain>
    </source>
</reference>
<dbReference type="SMART" id="SM00382">
    <property type="entry name" value="AAA"/>
    <property type="match status" value="2"/>
</dbReference>
<evidence type="ECO:0000259" key="5">
    <source>
        <dbReference type="PROSITE" id="PS50893"/>
    </source>
</evidence>
<comment type="caution">
    <text evidence="6">The sequence shown here is derived from an EMBL/GenBank/DDBJ whole genome shotgun (WGS) entry which is preliminary data.</text>
</comment>
<dbReference type="InterPro" id="IPR050611">
    <property type="entry name" value="ABCF"/>
</dbReference>
<keyword evidence="1" id="KW-0677">Repeat</keyword>
<feature type="domain" description="ABC transporter" evidence="5">
    <location>
        <begin position="5"/>
        <end position="177"/>
    </location>
</feature>
<dbReference type="InterPro" id="IPR003439">
    <property type="entry name" value="ABC_transporter-like_ATP-bd"/>
</dbReference>
<accession>A0A1E5II22</accession>
<dbReference type="InterPro" id="IPR017871">
    <property type="entry name" value="ABC_transporter-like_CS"/>
</dbReference>
<evidence type="ECO:0000313" key="7">
    <source>
        <dbReference type="Proteomes" id="UP000095237"/>
    </source>
</evidence>
<keyword evidence="7" id="KW-1185">Reference proteome</keyword>
<dbReference type="EMBL" id="LNVX01000553">
    <property type="protein sequence ID" value="OEG69813.1"/>
    <property type="molecule type" value="Genomic_DNA"/>
</dbReference>
<dbReference type="AlphaFoldDB" id="A0A1E5II22"/>
<evidence type="ECO:0000256" key="4">
    <source>
        <dbReference type="SAM" id="Coils"/>
    </source>
</evidence>
<proteinExistence type="predicted"/>
<dbReference type="Pfam" id="PF00005">
    <property type="entry name" value="ABC_tran"/>
    <property type="match status" value="2"/>
</dbReference>
<evidence type="ECO:0000256" key="3">
    <source>
        <dbReference type="ARBA" id="ARBA00022840"/>
    </source>
</evidence>
<dbReference type="PANTHER" id="PTHR19211:SF6">
    <property type="entry name" value="BLL7188 PROTEIN"/>
    <property type="match status" value="1"/>
</dbReference>
<dbReference type="GO" id="GO:0016887">
    <property type="term" value="F:ATP hydrolysis activity"/>
    <property type="evidence" value="ECO:0007669"/>
    <property type="project" value="InterPro"/>
</dbReference>
<dbReference type="SUPFAM" id="SSF52540">
    <property type="entry name" value="P-loop containing nucleoside triphosphate hydrolases"/>
    <property type="match status" value="2"/>
</dbReference>
<evidence type="ECO:0000313" key="6">
    <source>
        <dbReference type="EMBL" id="OEG69813.1"/>
    </source>
</evidence>
<keyword evidence="2" id="KW-0547">Nucleotide-binding</keyword>
<feature type="domain" description="ABC transporter" evidence="5">
    <location>
        <begin position="271"/>
        <end position="466"/>
    </location>
</feature>
<dbReference type="Proteomes" id="UP000095237">
    <property type="component" value="Unassembled WGS sequence"/>
</dbReference>
<evidence type="ECO:0000256" key="2">
    <source>
        <dbReference type="ARBA" id="ARBA00022741"/>
    </source>
</evidence>
<name>A0A1E5II22_ENDTX</name>
<feature type="coiled-coil region" evidence="4">
    <location>
        <begin position="166"/>
        <end position="193"/>
    </location>
</feature>
<dbReference type="PANTHER" id="PTHR19211">
    <property type="entry name" value="ATP-BINDING TRANSPORT PROTEIN-RELATED"/>
    <property type="match status" value="1"/>
</dbReference>
<gene>
    <name evidence="6" type="ORF">ATZ36_01795</name>
</gene>
<dbReference type="InterPro" id="IPR003593">
    <property type="entry name" value="AAA+_ATPase"/>
</dbReference>
<organism evidence="6 7">
    <name type="scientific">Endomicrobium trichonymphae</name>
    <dbReference type="NCBI Taxonomy" id="1408204"/>
    <lineage>
        <taxon>Bacteria</taxon>
        <taxon>Pseudomonadati</taxon>
        <taxon>Elusimicrobiota</taxon>
        <taxon>Endomicrobiia</taxon>
        <taxon>Endomicrobiales</taxon>
        <taxon>Endomicrobiaceae</taxon>
        <taxon>Candidatus Endomicrobiellum</taxon>
    </lineage>
</organism>
<dbReference type="Gene3D" id="3.40.50.300">
    <property type="entry name" value="P-loop containing nucleotide triphosphate hydrolases"/>
    <property type="match status" value="3"/>
</dbReference>
<dbReference type="PROSITE" id="PS00211">
    <property type="entry name" value="ABC_TRANSPORTER_1"/>
    <property type="match status" value="1"/>
</dbReference>
<keyword evidence="4" id="KW-0175">Coiled coil</keyword>
<evidence type="ECO:0000256" key="1">
    <source>
        <dbReference type="ARBA" id="ARBA00022737"/>
    </source>
</evidence>
<sequence>MQKPIFLNHISLYSPNKICFEDFSAQIQTGNRIAIIGNNGTGKSSLLKIIKGDLPVSEGEMQNKNVSFGYVAQLISGYENLSGGEKFNKALSAALLNHPDILLLDEPTNHLDLKNRRSLIKMLNFYKGTLIVVSHDAELLRSSVDILWHIDNGKISIFSGKYDDYRQTITRERQDIENELEFLAKKKKENHKALMKEQLRAKKSKERGRKFVEQKRWLPALGDLNQSSAQKRTGKSRESISNKRKILNERLSNLRLPEIIKPSFSLTAKDIALKTIVSVSGGQTGYGHKIISKDINLSVAGSEHLAVTGDNGSGKTTLFRAILNYPQIKKSGVWNLPRSEDIGYLDQCYSSLDEAKTVLETLTDLSPEKTHAEIRDFLNDFLFRKNEEVNKQVSVLSGGEKARLSIAKIALQTPKLLLIDEITNNIDLETKEYVTQVLKEYPGAMIIISHDSTFLEDIGITHYYKL</sequence>
<dbReference type="CDD" id="cd03221">
    <property type="entry name" value="ABCF_EF-3"/>
    <property type="match status" value="1"/>
</dbReference>
<protein>
    <submittedName>
        <fullName evidence="6">Antibiotic ABC transporter ATP-binding protein</fullName>
    </submittedName>
</protein>
<dbReference type="PROSITE" id="PS50893">
    <property type="entry name" value="ABC_TRANSPORTER_2"/>
    <property type="match status" value="2"/>
</dbReference>
<dbReference type="InterPro" id="IPR027417">
    <property type="entry name" value="P-loop_NTPase"/>
</dbReference>